<keyword evidence="2" id="KW-1185">Reference proteome</keyword>
<dbReference type="InterPro" id="IPR029055">
    <property type="entry name" value="Ntn_hydrolases_N"/>
</dbReference>
<dbReference type="GO" id="GO:0103068">
    <property type="term" value="F:leukotriene C4 gamma-glutamyl transferase activity"/>
    <property type="evidence" value="ECO:0007669"/>
    <property type="project" value="UniProtKB-EC"/>
</dbReference>
<dbReference type="Proteomes" id="UP001079430">
    <property type="component" value="Unassembled WGS sequence"/>
</dbReference>
<evidence type="ECO:0000313" key="1">
    <source>
        <dbReference type="EMBL" id="MCZ4088623.1"/>
    </source>
</evidence>
<dbReference type="RefSeq" id="WP_269274944.1">
    <property type="nucleotide sequence ID" value="NZ_JAPVOI010000002.1"/>
</dbReference>
<dbReference type="EMBL" id="JAPVOI010000002">
    <property type="protein sequence ID" value="MCZ4088623.1"/>
    <property type="molecule type" value="Genomic_DNA"/>
</dbReference>
<dbReference type="EC" id="2.3.2.2" evidence="1"/>
<dbReference type="PANTHER" id="PTHR43881:SF5">
    <property type="entry name" value="GAMMA-GLUTAMYLTRANSPEPTIDASE"/>
    <property type="match status" value="1"/>
</dbReference>
<dbReference type="SUPFAM" id="SSF56235">
    <property type="entry name" value="N-terminal nucleophile aminohydrolases (Ntn hydrolases)"/>
    <property type="match status" value="1"/>
</dbReference>
<gene>
    <name evidence="1" type="ORF">O3W52_00325</name>
</gene>
<dbReference type="InterPro" id="IPR052896">
    <property type="entry name" value="GGT-like_enzyme"/>
</dbReference>
<accession>A0ABT4K9J9</accession>
<protein>
    <submittedName>
        <fullName evidence="1">Gamma-glutamyltransferase</fullName>
        <ecNumber evidence="1">2.3.2.2</ecNumber>
    </submittedName>
</protein>
<sequence>MASFRVAERDLRGKGALSIWSDRGELPDLYQRIQQIPLAKTLNVIGQSKGKDFYRGDIARSIAQTVRDTGGWLMEEDLAEHTAEWVKPISTNFRGYDVFTTPASTQGFALLAALARVSSVSELPLSNSSADNIHLLIEAVGASLQDRDAFNDDRTRVGAAFEKLWSNDRVSDFSDRFDPKGAARFQLSQVTGRRRATQPISPS</sequence>
<proteinExistence type="predicted"/>
<dbReference type="Pfam" id="PF01019">
    <property type="entry name" value="G_glu_transpept"/>
    <property type="match status" value="1"/>
</dbReference>
<keyword evidence="1" id="KW-0808">Transferase</keyword>
<dbReference type="InterPro" id="IPR043138">
    <property type="entry name" value="GGT_lsub"/>
</dbReference>
<comment type="caution">
    <text evidence="1">The sequence shown here is derived from an EMBL/GenBank/DDBJ whole genome shotgun (WGS) entry which is preliminary data.</text>
</comment>
<organism evidence="1 2">
    <name type="scientific">Sinorhizobium psoraleae</name>
    <dbReference type="NCBI Taxonomy" id="520838"/>
    <lineage>
        <taxon>Bacteria</taxon>
        <taxon>Pseudomonadati</taxon>
        <taxon>Pseudomonadota</taxon>
        <taxon>Alphaproteobacteria</taxon>
        <taxon>Hyphomicrobiales</taxon>
        <taxon>Rhizobiaceae</taxon>
        <taxon>Sinorhizobium/Ensifer group</taxon>
        <taxon>Sinorhizobium</taxon>
    </lineage>
</organism>
<dbReference type="PANTHER" id="PTHR43881">
    <property type="entry name" value="GAMMA-GLUTAMYLTRANSPEPTIDASE (AFU_ORTHOLOGUE AFUA_4G13580)"/>
    <property type="match status" value="1"/>
</dbReference>
<evidence type="ECO:0000313" key="2">
    <source>
        <dbReference type="Proteomes" id="UP001079430"/>
    </source>
</evidence>
<keyword evidence="1" id="KW-0012">Acyltransferase</keyword>
<dbReference type="Gene3D" id="1.10.246.130">
    <property type="match status" value="1"/>
</dbReference>
<name>A0ABT4K9J9_9HYPH</name>
<reference evidence="1" key="1">
    <citation type="submission" date="2022-10" db="EMBL/GenBank/DDBJ databases">
        <title>Whole genome sequencing of three plant growth promoting bacteria isolated from Vachellia tortilis subsp. raddiana in Morocco.</title>
        <authorList>
            <person name="Hnini M."/>
            <person name="Zouagui R."/>
            <person name="Zouagui H."/>
            <person name="Chemao Elfihri M.-W."/>
            <person name="Ibrahimi A."/>
            <person name="Sbabou L."/>
            <person name="Aurag J."/>
        </authorList>
    </citation>
    <scope>NUCLEOTIDE SEQUENCE</scope>
    <source>
        <strain evidence="1">LMR678</strain>
    </source>
</reference>